<proteinExistence type="predicted"/>
<dbReference type="GO" id="GO:0005634">
    <property type="term" value="C:nucleus"/>
    <property type="evidence" value="ECO:0007669"/>
    <property type="project" value="UniProtKB-SubCell"/>
</dbReference>
<feature type="DNA-binding region" description="Homeobox" evidence="5">
    <location>
        <begin position="3"/>
        <end position="61"/>
    </location>
</feature>
<evidence type="ECO:0000256" key="6">
    <source>
        <dbReference type="RuleBase" id="RU000682"/>
    </source>
</evidence>
<organism evidence="9">
    <name type="scientific">Harpegnathos saltator</name>
    <name type="common">Jerdon's jumping ant</name>
    <dbReference type="NCBI Taxonomy" id="610380"/>
    <lineage>
        <taxon>Eukaryota</taxon>
        <taxon>Metazoa</taxon>
        <taxon>Ecdysozoa</taxon>
        <taxon>Arthropoda</taxon>
        <taxon>Hexapoda</taxon>
        <taxon>Insecta</taxon>
        <taxon>Pterygota</taxon>
        <taxon>Neoptera</taxon>
        <taxon>Endopterygota</taxon>
        <taxon>Hymenoptera</taxon>
        <taxon>Apocrita</taxon>
        <taxon>Aculeata</taxon>
        <taxon>Formicoidea</taxon>
        <taxon>Formicidae</taxon>
        <taxon>Ponerinae</taxon>
        <taxon>Ponerini</taxon>
        <taxon>Harpegnathos</taxon>
    </lineage>
</organism>
<evidence type="ECO:0000256" key="5">
    <source>
        <dbReference type="PROSITE-ProRule" id="PRU00108"/>
    </source>
</evidence>
<dbReference type="InterPro" id="IPR017970">
    <property type="entry name" value="Homeobox_CS"/>
</dbReference>
<dbReference type="InterPro" id="IPR001356">
    <property type="entry name" value="HD"/>
</dbReference>
<dbReference type="PANTHER" id="PTHR45664:SF12">
    <property type="entry name" value="PANCREAS_DUODENUM HOMEOBOX PROTEIN 1"/>
    <property type="match status" value="1"/>
</dbReference>
<comment type="subcellular location">
    <subcellularLocation>
        <location evidence="1 5 6">Nucleus</location>
    </subcellularLocation>
</comment>
<keyword evidence="9" id="KW-1185">Reference proteome</keyword>
<protein>
    <submittedName>
        <fullName evidence="8">Homeobox protein HOX3</fullName>
    </submittedName>
</protein>
<dbReference type="CDD" id="cd00086">
    <property type="entry name" value="homeodomain"/>
    <property type="match status" value="1"/>
</dbReference>
<feature type="non-terminal residue" evidence="8">
    <location>
        <position position="61"/>
    </location>
</feature>
<keyword evidence="4 5" id="KW-0539">Nucleus</keyword>
<dbReference type="InterPro" id="IPR020479">
    <property type="entry name" value="HD_metazoa"/>
</dbReference>
<dbReference type="InParanoid" id="E2B5V4"/>
<dbReference type="Gene3D" id="1.10.10.60">
    <property type="entry name" value="Homeodomain-like"/>
    <property type="match status" value="1"/>
</dbReference>
<dbReference type="GO" id="GO:0000978">
    <property type="term" value="F:RNA polymerase II cis-regulatory region sequence-specific DNA binding"/>
    <property type="evidence" value="ECO:0007669"/>
    <property type="project" value="TreeGrafter"/>
</dbReference>
<dbReference type="OrthoDB" id="6159439at2759"/>
<dbReference type="PROSITE" id="PS00027">
    <property type="entry name" value="HOMEOBOX_1"/>
    <property type="match status" value="1"/>
</dbReference>
<dbReference type="GO" id="GO:0000981">
    <property type="term" value="F:DNA-binding transcription factor activity, RNA polymerase II-specific"/>
    <property type="evidence" value="ECO:0007669"/>
    <property type="project" value="InterPro"/>
</dbReference>
<gene>
    <name evidence="8" type="ORF">EAI_10868</name>
</gene>
<dbReference type="EMBL" id="GL445887">
    <property type="protein sequence ID" value="EFN88923.1"/>
    <property type="molecule type" value="Genomic_DNA"/>
</dbReference>
<dbReference type="PRINTS" id="PR00024">
    <property type="entry name" value="HOMEOBOX"/>
</dbReference>
<evidence type="ECO:0000256" key="1">
    <source>
        <dbReference type="ARBA" id="ARBA00004123"/>
    </source>
</evidence>
<dbReference type="STRING" id="610380.E2B5V4"/>
<evidence type="ECO:0000256" key="3">
    <source>
        <dbReference type="ARBA" id="ARBA00023155"/>
    </source>
</evidence>
<evidence type="ECO:0000313" key="9">
    <source>
        <dbReference type="Proteomes" id="UP000008237"/>
    </source>
</evidence>
<dbReference type="Proteomes" id="UP000008237">
    <property type="component" value="Unassembled WGS sequence"/>
</dbReference>
<evidence type="ECO:0000256" key="4">
    <source>
        <dbReference type="ARBA" id="ARBA00023242"/>
    </source>
</evidence>
<dbReference type="Pfam" id="PF00046">
    <property type="entry name" value="Homeodomain"/>
    <property type="match status" value="1"/>
</dbReference>
<dbReference type="InterPro" id="IPR009057">
    <property type="entry name" value="Homeodomain-like_sf"/>
</dbReference>
<keyword evidence="2 5" id="KW-0238">DNA-binding</keyword>
<dbReference type="PANTHER" id="PTHR45664">
    <property type="entry name" value="PROTEIN ZERKNUELLT 1-RELATED"/>
    <property type="match status" value="1"/>
</dbReference>
<evidence type="ECO:0000256" key="2">
    <source>
        <dbReference type="ARBA" id="ARBA00023125"/>
    </source>
</evidence>
<reference evidence="8 9" key="1">
    <citation type="journal article" date="2010" name="Science">
        <title>Genomic comparison of the ants Camponotus floridanus and Harpegnathos saltator.</title>
        <authorList>
            <person name="Bonasio R."/>
            <person name="Zhang G."/>
            <person name="Ye C."/>
            <person name="Mutti N.S."/>
            <person name="Fang X."/>
            <person name="Qin N."/>
            <person name="Donahue G."/>
            <person name="Yang P."/>
            <person name="Li Q."/>
            <person name="Li C."/>
            <person name="Zhang P."/>
            <person name="Huang Z."/>
            <person name="Berger S.L."/>
            <person name="Reinberg D."/>
            <person name="Wang J."/>
            <person name="Liebig J."/>
        </authorList>
    </citation>
    <scope>NUCLEOTIDE SEQUENCE [LARGE SCALE GENOMIC DNA]</scope>
    <source>
        <strain evidence="8 9">R22 G/1</strain>
    </source>
</reference>
<dbReference type="GO" id="GO:0045944">
    <property type="term" value="P:positive regulation of transcription by RNA polymerase II"/>
    <property type="evidence" value="ECO:0007669"/>
    <property type="project" value="UniProtKB-ARBA"/>
</dbReference>
<evidence type="ECO:0000313" key="8">
    <source>
        <dbReference type="EMBL" id="EFN88923.1"/>
    </source>
</evidence>
<dbReference type="SMART" id="SM00389">
    <property type="entry name" value="HOX"/>
    <property type="match status" value="1"/>
</dbReference>
<feature type="non-terminal residue" evidence="8">
    <location>
        <position position="1"/>
    </location>
</feature>
<evidence type="ECO:0000259" key="7">
    <source>
        <dbReference type="PROSITE" id="PS50071"/>
    </source>
</evidence>
<accession>E2B5V4</accession>
<feature type="domain" description="Homeobox" evidence="7">
    <location>
        <begin position="1"/>
        <end position="60"/>
    </location>
</feature>
<dbReference type="OMA" id="QRGHYLC"/>
<dbReference type="SUPFAM" id="SSF46689">
    <property type="entry name" value="Homeodomain-like"/>
    <property type="match status" value="1"/>
</dbReference>
<dbReference type="PROSITE" id="PS50071">
    <property type="entry name" value="HOMEOBOX_2"/>
    <property type="match status" value="1"/>
</dbReference>
<dbReference type="AlphaFoldDB" id="E2B5V4"/>
<keyword evidence="3 5" id="KW-0371">Homeobox</keyword>
<sequence>KVKRSRTAYSSAQLIELEEEFQRGHYLCRSRRIQIAASLQLTEKQIKVWFQNRRMKCKKDK</sequence>
<name>E2B5V4_HARSA</name>